<reference evidence="2" key="1">
    <citation type="journal article" date="2019" name="Int. J. Syst. Evol. Microbiol.">
        <title>The Global Catalogue of Microorganisms (GCM) 10K type strain sequencing project: providing services to taxonomists for standard genome sequencing and annotation.</title>
        <authorList>
            <consortium name="The Broad Institute Genomics Platform"/>
            <consortium name="The Broad Institute Genome Sequencing Center for Infectious Disease"/>
            <person name="Wu L."/>
            <person name="Ma J."/>
        </authorList>
    </citation>
    <scope>NUCLEOTIDE SEQUENCE [LARGE SCALE GENOMIC DNA]</scope>
    <source>
        <strain evidence="2">TISTR 1571</strain>
    </source>
</reference>
<comment type="caution">
    <text evidence="1">The sequence shown here is derived from an EMBL/GenBank/DDBJ whole genome shotgun (WGS) entry which is preliminary data.</text>
</comment>
<organism evidence="1 2">
    <name type="scientific">Piscibacillus salipiscarius</name>
    <dbReference type="NCBI Taxonomy" id="299480"/>
    <lineage>
        <taxon>Bacteria</taxon>
        <taxon>Bacillati</taxon>
        <taxon>Bacillota</taxon>
        <taxon>Bacilli</taxon>
        <taxon>Bacillales</taxon>
        <taxon>Bacillaceae</taxon>
        <taxon>Piscibacillus</taxon>
    </lineage>
</organism>
<accession>A0ABW5QBV6</accession>
<dbReference type="RefSeq" id="WP_054751905.1">
    <property type="nucleotide sequence ID" value="NZ_JBHUMZ010000021.1"/>
</dbReference>
<dbReference type="Proteomes" id="UP001597452">
    <property type="component" value="Unassembled WGS sequence"/>
</dbReference>
<proteinExistence type="predicted"/>
<evidence type="ECO:0000313" key="2">
    <source>
        <dbReference type="Proteomes" id="UP001597452"/>
    </source>
</evidence>
<gene>
    <name evidence="1" type="ORF">ACFSW4_09590</name>
</gene>
<dbReference type="EMBL" id="JBHUMZ010000021">
    <property type="protein sequence ID" value="MFD2639115.1"/>
    <property type="molecule type" value="Genomic_DNA"/>
</dbReference>
<keyword evidence="2" id="KW-1185">Reference proteome</keyword>
<protein>
    <submittedName>
        <fullName evidence="1">Uncharacterized protein</fullName>
    </submittedName>
</protein>
<name>A0ABW5QBV6_9BACI</name>
<evidence type="ECO:0000313" key="1">
    <source>
        <dbReference type="EMBL" id="MFD2639115.1"/>
    </source>
</evidence>
<sequence>MASRVVLQVKQISSLYQEKMGERDARQLVEGFNKRFGDVLLKVELDSNKQMHLLENFRYHKALQLLDPDRKVMCEVYPEKGERDRLIYLLRIGLTVEKYSTKWLFKHTIIKKLMNKFDYTLEDICAELSDDKYYRPSDLKKYLVHRNIPSHIEKLSVMVGARSLVERIASSQVIPTEVKDILYEKAILPKQGHHRLTIWKFNLLQKFFRTCSLTNEILNNQKQLKLMIDTLIAENFRIDEHMRNLYQDVQTETRIEEYTMCFLSYQRKFIIRKNH</sequence>